<dbReference type="AlphaFoldDB" id="A0A367ZRP0"/>
<proteinExistence type="predicted"/>
<evidence type="ECO:0000256" key="1">
    <source>
        <dbReference type="SAM" id="MobiDB-lite"/>
    </source>
</evidence>
<keyword evidence="2" id="KW-1133">Transmembrane helix</keyword>
<name>A0A367ZRP0_9BACT</name>
<reference evidence="3 4" key="1">
    <citation type="submission" date="2018-05" db="EMBL/GenBank/DDBJ databases">
        <title>A metagenomic window into the 2 km-deep terrestrial subsurface aquifer revealed taxonomically and functionally diverse microbial community comprising novel uncultured bacterial lineages.</title>
        <authorList>
            <person name="Kadnikov V.V."/>
            <person name="Mardanov A.V."/>
            <person name="Beletsky A.V."/>
            <person name="Banks D."/>
            <person name="Pimenov N.V."/>
            <person name="Frank Y.A."/>
            <person name="Karnachuk O.V."/>
            <person name="Ravin N.V."/>
        </authorList>
    </citation>
    <scope>NUCLEOTIDE SEQUENCE [LARGE SCALE GENOMIC DNA]</scope>
    <source>
        <strain evidence="3">BY5</strain>
    </source>
</reference>
<organism evidence="3 4">
    <name type="scientific">Candidatus Ozemobacter sibiricus</name>
    <dbReference type="NCBI Taxonomy" id="2268124"/>
    <lineage>
        <taxon>Bacteria</taxon>
        <taxon>Candidatus Ozemobacteria</taxon>
        <taxon>Candidatus Ozemobacterales</taxon>
        <taxon>Candidatus Ozemobacteraceae</taxon>
        <taxon>Candidatus Ozemobacter</taxon>
    </lineage>
</organism>
<dbReference type="Proteomes" id="UP000252355">
    <property type="component" value="Unassembled WGS sequence"/>
</dbReference>
<evidence type="ECO:0000313" key="3">
    <source>
        <dbReference type="EMBL" id="RCK80409.1"/>
    </source>
</evidence>
<protein>
    <submittedName>
        <fullName evidence="3">Glycosyl transferase, family 2</fullName>
    </submittedName>
</protein>
<feature type="transmembrane region" description="Helical" evidence="2">
    <location>
        <begin position="185"/>
        <end position="204"/>
    </location>
</feature>
<feature type="transmembrane region" description="Helical" evidence="2">
    <location>
        <begin position="216"/>
        <end position="235"/>
    </location>
</feature>
<comment type="caution">
    <text evidence="3">The sequence shown here is derived from an EMBL/GenBank/DDBJ whole genome shotgun (WGS) entry which is preliminary data.</text>
</comment>
<feature type="transmembrane region" description="Helical" evidence="2">
    <location>
        <begin position="283"/>
        <end position="299"/>
    </location>
</feature>
<dbReference type="EMBL" id="QOQW01000006">
    <property type="protein sequence ID" value="RCK80409.1"/>
    <property type="molecule type" value="Genomic_DNA"/>
</dbReference>
<evidence type="ECO:0000313" key="4">
    <source>
        <dbReference type="Proteomes" id="UP000252355"/>
    </source>
</evidence>
<keyword evidence="2" id="KW-0472">Membrane</keyword>
<sequence length="509" mass="55838">MLRPLLRWLSLVALAVPAGTALWVMLARAAWPYELEWMEGAMADLVARVQQGASLYIEPSLAFVPFIYPPLYFWLGAGLWTITGPGLPPLRCISIAAALGTTALLAWCARRETGSRFWAVVAACLFLGSFGATGFWMDLARVDAVALFLTAAGFVALRRSTPRGSGWLGGILLGAAFHAKQTAALAALPMLALGWISLAADVWLKLVVGWTAMVGLPALWGHLATQGWYTTFVLILPRLHPFEPIPPVDFLLDDLAPWVIALMVGSSFFWYRPPNATPNNRSFHALMLVGLVGSAWLAYQHEGSYRNVLLPAAASIALLAALGGSALERLLQETTHPSDRPSRNAEGSPPPVHHPPWATTLEMALCIALIVQAWRLGFSPGPLIPDAVDRAEAARFVEFLRQRPGSVLLPYHGWYLTLAGKPAGAHHMALCDVLRVARPDLRDGLLADFRATLAGHRYDTIIVDEPWFPEVTEPSYRLEGEWAIPDERAFYPRVGMPVRPRLILVPRRR</sequence>
<feature type="transmembrane region" description="Helical" evidence="2">
    <location>
        <begin position="61"/>
        <end position="82"/>
    </location>
</feature>
<feature type="transmembrane region" description="Helical" evidence="2">
    <location>
        <begin position="116"/>
        <end position="133"/>
    </location>
</feature>
<keyword evidence="3" id="KW-0808">Transferase</keyword>
<evidence type="ECO:0000256" key="2">
    <source>
        <dbReference type="SAM" id="Phobius"/>
    </source>
</evidence>
<feature type="transmembrane region" description="Helical" evidence="2">
    <location>
        <begin position="6"/>
        <end position="26"/>
    </location>
</feature>
<dbReference type="GO" id="GO:0016740">
    <property type="term" value="F:transferase activity"/>
    <property type="evidence" value="ECO:0007669"/>
    <property type="project" value="UniProtKB-KW"/>
</dbReference>
<feature type="transmembrane region" description="Helical" evidence="2">
    <location>
        <begin position="255"/>
        <end position="271"/>
    </location>
</feature>
<keyword evidence="2" id="KW-0812">Transmembrane</keyword>
<feature type="transmembrane region" description="Helical" evidence="2">
    <location>
        <begin position="88"/>
        <end position="109"/>
    </location>
</feature>
<gene>
    <name evidence="3" type="ORF">OZSIB_3155</name>
</gene>
<feature type="transmembrane region" description="Helical" evidence="2">
    <location>
        <begin position="305"/>
        <end position="327"/>
    </location>
</feature>
<accession>A0A367ZRP0</accession>
<feature type="region of interest" description="Disordered" evidence="1">
    <location>
        <begin position="334"/>
        <end position="353"/>
    </location>
</feature>